<name>A0A150PF58_SORCE</name>
<evidence type="ECO:0000313" key="1">
    <source>
        <dbReference type="EMBL" id="KYF54341.1"/>
    </source>
</evidence>
<comment type="caution">
    <text evidence="1">The sequence shown here is derived from an EMBL/GenBank/DDBJ whole genome shotgun (WGS) entry which is preliminary data.</text>
</comment>
<dbReference type="Proteomes" id="UP000075604">
    <property type="component" value="Unassembled WGS sequence"/>
</dbReference>
<protein>
    <submittedName>
        <fullName evidence="1">Uncharacterized protein</fullName>
    </submittedName>
</protein>
<proteinExistence type="predicted"/>
<dbReference type="EMBL" id="JELX01002771">
    <property type="protein sequence ID" value="KYF54341.1"/>
    <property type="molecule type" value="Genomic_DNA"/>
</dbReference>
<dbReference type="AlphaFoldDB" id="A0A150PF58"/>
<evidence type="ECO:0000313" key="2">
    <source>
        <dbReference type="Proteomes" id="UP000075604"/>
    </source>
</evidence>
<sequence>MSQRTIRWLLGSWWTMAQLTSASGDLEIALCRTRNDARGHMRVRLADLRGGAPRPGDPLLQVEAPRELGAVAVHLVEHGASPSTWPNSATSRR</sequence>
<gene>
    <name evidence="1" type="ORF">BE04_25850</name>
</gene>
<organism evidence="1 2">
    <name type="scientific">Sorangium cellulosum</name>
    <name type="common">Polyangium cellulosum</name>
    <dbReference type="NCBI Taxonomy" id="56"/>
    <lineage>
        <taxon>Bacteria</taxon>
        <taxon>Pseudomonadati</taxon>
        <taxon>Myxococcota</taxon>
        <taxon>Polyangia</taxon>
        <taxon>Polyangiales</taxon>
        <taxon>Polyangiaceae</taxon>
        <taxon>Sorangium</taxon>
    </lineage>
</organism>
<accession>A0A150PF58</accession>
<reference evidence="1 2" key="1">
    <citation type="submission" date="2014-02" db="EMBL/GenBank/DDBJ databases">
        <title>The small core and large imbalanced accessory genome model reveals a collaborative survival strategy of Sorangium cellulosum strains in nature.</title>
        <authorList>
            <person name="Han K."/>
            <person name="Peng R."/>
            <person name="Blom J."/>
            <person name="Li Y.-Z."/>
        </authorList>
    </citation>
    <scope>NUCLEOTIDE SEQUENCE [LARGE SCALE GENOMIC DNA]</scope>
    <source>
        <strain evidence="1 2">So0157-18</strain>
    </source>
</reference>